<feature type="non-terminal residue" evidence="1">
    <location>
        <position position="45"/>
    </location>
</feature>
<protein>
    <submittedName>
        <fullName evidence="1">Uncharacterized protein</fullName>
    </submittedName>
</protein>
<gene>
    <name evidence="1" type="ORF">LCGC14_2767050</name>
</gene>
<accession>A0A0F8ZJ51</accession>
<dbReference type="AlphaFoldDB" id="A0A0F8ZJ51"/>
<reference evidence="1" key="1">
    <citation type="journal article" date="2015" name="Nature">
        <title>Complex archaea that bridge the gap between prokaryotes and eukaryotes.</title>
        <authorList>
            <person name="Spang A."/>
            <person name="Saw J.H."/>
            <person name="Jorgensen S.L."/>
            <person name="Zaremba-Niedzwiedzka K."/>
            <person name="Martijn J."/>
            <person name="Lind A.E."/>
            <person name="van Eijk R."/>
            <person name="Schleper C."/>
            <person name="Guy L."/>
            <person name="Ettema T.J."/>
        </authorList>
    </citation>
    <scope>NUCLEOTIDE SEQUENCE</scope>
</reference>
<comment type="caution">
    <text evidence="1">The sequence shown here is derived from an EMBL/GenBank/DDBJ whole genome shotgun (WGS) entry which is preliminary data.</text>
</comment>
<proteinExistence type="predicted"/>
<sequence>MKLKIVDVKTLYQKAKTGKIHYWKAWSEGGEVVVEHGAKGGKPIV</sequence>
<dbReference type="EMBL" id="LAZR01051021">
    <property type="protein sequence ID" value="KKK86060.1"/>
    <property type="molecule type" value="Genomic_DNA"/>
</dbReference>
<evidence type="ECO:0000313" key="1">
    <source>
        <dbReference type="EMBL" id="KKK86060.1"/>
    </source>
</evidence>
<organism evidence="1">
    <name type="scientific">marine sediment metagenome</name>
    <dbReference type="NCBI Taxonomy" id="412755"/>
    <lineage>
        <taxon>unclassified sequences</taxon>
        <taxon>metagenomes</taxon>
        <taxon>ecological metagenomes</taxon>
    </lineage>
</organism>
<name>A0A0F8ZJ51_9ZZZZ</name>